<dbReference type="Proteomes" id="UP000887576">
    <property type="component" value="Unplaced"/>
</dbReference>
<sequence length="1005" mass="112822">MYGGKTNQFITPTERKFISMDGTLFFSYNQKDDATSYACSLSLMSTQSGHYGPFFRLILPEAIPGPSSAPKIDDSQPQIFPEIPTFGQSVYIECFAFGFPAPKYKWMRTDGEPLSSRHRILNYGRVLKIDNVQIEDANRYKCVATNELGSDSAEIQLVIHSRPTILRPMVDQRAATNTSASFECAVTNRNNGHLSIEWFHDGQPIAPLLMPATDRKRFKIHENILTILNIVENDSGIYQCIVSNEVGSVSTAARLTVEDVAPIFHGNIFPRRIFIVEGSNLSLPCLYFASPRGFSQWYAASSDLISMESNARVRQKKSRIVGEESLSILEIDNIEKNDEGVYHCETTNGVGEAQGTVEIKVMSKPQFYVRPPSLSNAITPNTMSNSPAKVTCEVELACEHPENCPEALFDWQFNDRKIRSLVTKGKPLKTSAHEKEAKNDRKDDASDKRSKKTRQISELEVTPSFASANIGRFSCNSIYGSGSSELNEPKTINVSPTQLKIIEIRKTQAKLSWKQPANQQRRGFGNNFRMEGYQIEYRTEDDRQWRIFPNGLFKTEDRIVGSYTVRDLVPNQKYQFRIRTRAVDGVLSAPSSHSDWIQTAASPPLDPIQKLRWKTIDNTHLLLEWDPIEFNHRSGPNLRYNVSWSDPTQKTLKTTKNLGDAFSHFELVSEPSFVITLKPERQKKKKVSKKKGLKQDDDSCYTLAVGVQPINDIGTGPSSTDTVVHITSEGPKRYAHNLLAIPVNSTHLNLTWEWKNAGECENVLGAQIRCIESQSLPSSRASVHFAVNHSDNDVVSLVSKNSDPLQEDEMALLQVNYSVPAHYSSFLAHSLKAATEYSCTVQAFDQFGRYGNTSTHAAFARTFDSAPLLAPEITRIKLHEQESGYITLMEWTVIPLRNNLYNDVTNHQRGYKIFIYVSETAENPVILTLTEAELQNSRAPSARIDGLKLMYFYTVKVAGFNEGGLGPLSKPTSIRLGMSGDINCALTTKSWPIWLFLTATFAIYL</sequence>
<evidence type="ECO:0000313" key="2">
    <source>
        <dbReference type="WBParaSite" id="JU765_v2.g16354.t2"/>
    </source>
</evidence>
<organism evidence="1 2">
    <name type="scientific">Panagrolaimus sp. JU765</name>
    <dbReference type="NCBI Taxonomy" id="591449"/>
    <lineage>
        <taxon>Eukaryota</taxon>
        <taxon>Metazoa</taxon>
        <taxon>Ecdysozoa</taxon>
        <taxon>Nematoda</taxon>
        <taxon>Chromadorea</taxon>
        <taxon>Rhabditida</taxon>
        <taxon>Tylenchina</taxon>
        <taxon>Panagrolaimomorpha</taxon>
        <taxon>Panagrolaimoidea</taxon>
        <taxon>Panagrolaimidae</taxon>
        <taxon>Panagrolaimus</taxon>
    </lineage>
</organism>
<reference evidence="2" key="1">
    <citation type="submission" date="2022-11" db="UniProtKB">
        <authorList>
            <consortium name="WormBaseParasite"/>
        </authorList>
    </citation>
    <scope>IDENTIFICATION</scope>
</reference>
<name>A0AC34QHM4_9BILA</name>
<proteinExistence type="predicted"/>
<protein>
    <submittedName>
        <fullName evidence="2">Fibronectin type-III domain-containing protein</fullName>
    </submittedName>
</protein>
<accession>A0AC34QHM4</accession>
<evidence type="ECO:0000313" key="1">
    <source>
        <dbReference type="Proteomes" id="UP000887576"/>
    </source>
</evidence>
<dbReference type="WBParaSite" id="JU765_v2.g16354.t2">
    <property type="protein sequence ID" value="JU765_v2.g16354.t2"/>
    <property type="gene ID" value="JU765_v2.g16354"/>
</dbReference>